<organism evidence="1 2">
    <name type="scientific">Lojkania enalia</name>
    <dbReference type="NCBI Taxonomy" id="147567"/>
    <lineage>
        <taxon>Eukaryota</taxon>
        <taxon>Fungi</taxon>
        <taxon>Dikarya</taxon>
        <taxon>Ascomycota</taxon>
        <taxon>Pezizomycotina</taxon>
        <taxon>Dothideomycetes</taxon>
        <taxon>Pleosporomycetidae</taxon>
        <taxon>Pleosporales</taxon>
        <taxon>Pleosporales incertae sedis</taxon>
        <taxon>Lojkania</taxon>
    </lineage>
</organism>
<proteinExistence type="predicted"/>
<dbReference type="EMBL" id="ML986706">
    <property type="protein sequence ID" value="KAF2259565.1"/>
    <property type="molecule type" value="Genomic_DNA"/>
</dbReference>
<dbReference type="InterPro" id="IPR032466">
    <property type="entry name" value="Metal_Hydrolase"/>
</dbReference>
<dbReference type="SUPFAM" id="SSF51556">
    <property type="entry name" value="Metallo-dependent hydrolases"/>
    <property type="match status" value="1"/>
</dbReference>
<evidence type="ECO:0000313" key="2">
    <source>
        <dbReference type="Proteomes" id="UP000800093"/>
    </source>
</evidence>
<dbReference type="AlphaFoldDB" id="A0A9P4K162"/>
<dbReference type="SUPFAM" id="SSF51338">
    <property type="entry name" value="Composite domain of metallo-dependent hydrolases"/>
    <property type="match status" value="1"/>
</dbReference>
<protein>
    <submittedName>
        <fullName evidence="1">Uncharacterized protein</fullName>
    </submittedName>
</protein>
<sequence>MSLSSSILLKNRTALFRNAKNHVLPVRNNILIENDKIAKIEKNLEDEDGPEVIDCRWTSDSWIRFRLVLPPGPSNQGSISPYEEEGFQIITVNSNDSPQIGDRWPGSPIKVLHRMNPFNEHILLSHSNRIHREDVDLIKSAKAHISSTPSTEPQMATGLPTCLDESFLNGKWEWIALQNSAYIIPETRLGLHNARNRFSEHELGQGKTTTTLPVILSVEAPFNFVIDQGTKAVRTENKIGSIGISTNADLAIFDAMGPDSLERHSMI</sequence>
<dbReference type="Gene3D" id="2.30.40.10">
    <property type="entry name" value="Urease, subunit C, domain 1"/>
    <property type="match status" value="1"/>
</dbReference>
<dbReference type="Proteomes" id="UP000800093">
    <property type="component" value="Unassembled WGS sequence"/>
</dbReference>
<comment type="caution">
    <text evidence="1">The sequence shown here is derived from an EMBL/GenBank/DDBJ whole genome shotgun (WGS) entry which is preliminary data.</text>
</comment>
<dbReference type="InterPro" id="IPR011059">
    <property type="entry name" value="Metal-dep_hydrolase_composite"/>
</dbReference>
<dbReference type="OrthoDB" id="194468at2759"/>
<name>A0A9P4K162_9PLEO</name>
<reference evidence="2" key="1">
    <citation type="journal article" date="2020" name="Stud. Mycol.">
        <title>101 Dothideomycetes genomes: A test case for predicting lifestyles and emergence of pathogens.</title>
        <authorList>
            <person name="Haridas S."/>
            <person name="Albert R."/>
            <person name="Binder M."/>
            <person name="Bloem J."/>
            <person name="LaButti K."/>
            <person name="Salamov A."/>
            <person name="Andreopoulos B."/>
            <person name="Baker S."/>
            <person name="Barry K."/>
            <person name="Bills G."/>
            <person name="Bluhm B."/>
            <person name="Cannon C."/>
            <person name="Castanera R."/>
            <person name="Culley D."/>
            <person name="Daum C."/>
            <person name="Ezra D."/>
            <person name="Gonzalez J."/>
            <person name="Henrissat B."/>
            <person name="Kuo A."/>
            <person name="Liang C."/>
            <person name="Lipzen A."/>
            <person name="Lutzoni F."/>
            <person name="Magnuson J."/>
            <person name="Mondo S."/>
            <person name="Nolan M."/>
            <person name="Ohm R."/>
            <person name="Pangilinan J."/>
            <person name="Park H.-J."/>
            <person name="Ramirez L."/>
            <person name="Alfaro M."/>
            <person name="Sun H."/>
            <person name="Tritt A."/>
            <person name="Yoshinaga Y."/>
            <person name="Zwiers L.-H."/>
            <person name="Turgeon B."/>
            <person name="Goodwin S."/>
            <person name="Spatafora J."/>
            <person name="Crous P."/>
            <person name="Grigoriev I."/>
        </authorList>
    </citation>
    <scope>NUCLEOTIDE SEQUENCE [LARGE SCALE GENOMIC DNA]</scope>
    <source>
        <strain evidence="2">CBS 304.66</strain>
    </source>
</reference>
<keyword evidence="2" id="KW-1185">Reference proteome</keyword>
<gene>
    <name evidence="1" type="ORF">CC78DRAFT_620946</name>
</gene>
<dbReference type="GO" id="GO:0016810">
    <property type="term" value="F:hydrolase activity, acting on carbon-nitrogen (but not peptide) bonds"/>
    <property type="evidence" value="ECO:0007669"/>
    <property type="project" value="InterPro"/>
</dbReference>
<evidence type="ECO:0000313" key="1">
    <source>
        <dbReference type="EMBL" id="KAF2259565.1"/>
    </source>
</evidence>
<dbReference type="Gene3D" id="3.20.20.140">
    <property type="entry name" value="Metal-dependent hydrolases"/>
    <property type="match status" value="1"/>
</dbReference>
<accession>A0A9P4K162</accession>